<reference evidence="3" key="2">
    <citation type="journal article" date="2019" name="IMA Fungus">
        <title>Genome sequencing and comparison of five Tilletia species to identify candidate genes for the detection of regulated species infecting wheat.</title>
        <authorList>
            <person name="Nguyen H.D.T."/>
            <person name="Sultana T."/>
            <person name="Kesanakurti P."/>
            <person name="Hambleton S."/>
        </authorList>
    </citation>
    <scope>NUCLEOTIDE SEQUENCE</scope>
    <source>
        <strain evidence="3">DAOMC 236416</strain>
    </source>
</reference>
<comment type="caution">
    <text evidence="3">The sequence shown here is derived from an EMBL/GenBank/DDBJ whole genome shotgun (WGS) entry which is preliminary data.</text>
</comment>
<dbReference type="Pfam" id="PF20152">
    <property type="entry name" value="DUF6534"/>
    <property type="match status" value="1"/>
</dbReference>
<evidence type="ECO:0000313" key="4">
    <source>
        <dbReference type="Proteomes" id="UP000077521"/>
    </source>
</evidence>
<dbReference type="PANTHER" id="PTHR40465">
    <property type="entry name" value="CHROMOSOME 1, WHOLE GENOME SHOTGUN SEQUENCE"/>
    <property type="match status" value="1"/>
</dbReference>
<keyword evidence="4" id="KW-1185">Reference proteome</keyword>
<keyword evidence="2" id="KW-0812">Transmembrane</keyword>
<dbReference type="EMBL" id="LWDF02000494">
    <property type="protein sequence ID" value="KAE8246311.1"/>
    <property type="molecule type" value="Genomic_DNA"/>
</dbReference>
<gene>
    <name evidence="3" type="ORF">A4X13_0g5849</name>
</gene>
<keyword evidence="2" id="KW-0472">Membrane</keyword>
<proteinExistence type="predicted"/>
<feature type="transmembrane region" description="Helical" evidence="2">
    <location>
        <begin position="115"/>
        <end position="144"/>
    </location>
</feature>
<feature type="transmembrane region" description="Helical" evidence="2">
    <location>
        <begin position="45"/>
        <end position="66"/>
    </location>
</feature>
<feature type="region of interest" description="Disordered" evidence="1">
    <location>
        <begin position="259"/>
        <end position="393"/>
    </location>
</feature>
<sequence length="393" mass="43363">MGALDLSLGGLFIGVILNVLLFGFSCVQIYLYSTNFKHDTWKIKAMAYSIFCFDFLNSLFDVIFLYRLLVTHFGDFVAANTSDIFFALDPVMTGLIAFQCQCFFAWRVHRLTHTWWVPAIILVSGGASFLCAIGTTIGVTIVIYYDALQKIRSVVIIWLTGAALADSVITAALIYTLNKSRTGFAATDDVLTKLIRATLQTGLLTSTFAVIDLILYLSSTSTMHLVFNLPLAKLYCNTLLSSLNARAMVPMTDAYSSEMHSTHNRHSAFRPALSGQRSDTGTRLEATDLETEFNNDEGIRETTSKSSLAFRGDSAPSLRYANASGDMEKNGMEDGEGSPVSFQRSSQTGQQQHQQVGAQSGGVHVVTVEERFEERHRQIDGVDRSAASYRSQH</sequence>
<reference evidence="3" key="1">
    <citation type="submission" date="2016-04" db="EMBL/GenBank/DDBJ databases">
        <authorList>
            <person name="Nguyen H.D."/>
            <person name="Samba Siva P."/>
            <person name="Cullis J."/>
            <person name="Levesque C.A."/>
            <person name="Hambleton S."/>
        </authorList>
    </citation>
    <scope>NUCLEOTIDE SEQUENCE</scope>
    <source>
        <strain evidence="3">DAOMC 236416</strain>
    </source>
</reference>
<evidence type="ECO:0000256" key="1">
    <source>
        <dbReference type="SAM" id="MobiDB-lite"/>
    </source>
</evidence>
<dbReference type="InterPro" id="IPR045339">
    <property type="entry name" value="DUF6534"/>
</dbReference>
<evidence type="ECO:0000313" key="3">
    <source>
        <dbReference type="EMBL" id="KAE8246311.1"/>
    </source>
</evidence>
<evidence type="ECO:0000256" key="2">
    <source>
        <dbReference type="SAM" id="Phobius"/>
    </source>
</evidence>
<dbReference type="OrthoDB" id="2535105at2759"/>
<organism evidence="3 4">
    <name type="scientific">Tilletia indica</name>
    <dbReference type="NCBI Taxonomy" id="43049"/>
    <lineage>
        <taxon>Eukaryota</taxon>
        <taxon>Fungi</taxon>
        <taxon>Dikarya</taxon>
        <taxon>Basidiomycota</taxon>
        <taxon>Ustilaginomycotina</taxon>
        <taxon>Exobasidiomycetes</taxon>
        <taxon>Tilletiales</taxon>
        <taxon>Tilletiaceae</taxon>
        <taxon>Tilletia</taxon>
    </lineage>
</organism>
<feature type="transmembrane region" description="Helical" evidence="2">
    <location>
        <begin position="197"/>
        <end position="217"/>
    </location>
</feature>
<name>A0A177TS99_9BASI</name>
<feature type="transmembrane region" description="Helical" evidence="2">
    <location>
        <begin position="6"/>
        <end position="33"/>
    </location>
</feature>
<feature type="compositionally biased region" description="Low complexity" evidence="1">
    <location>
        <begin position="341"/>
        <end position="366"/>
    </location>
</feature>
<dbReference type="Proteomes" id="UP000077521">
    <property type="component" value="Unassembled WGS sequence"/>
</dbReference>
<dbReference type="AlphaFoldDB" id="A0A177TS99"/>
<protein>
    <submittedName>
        <fullName evidence="3">Uncharacterized protein</fullName>
    </submittedName>
</protein>
<feature type="compositionally biased region" description="Basic and acidic residues" evidence="1">
    <location>
        <begin position="367"/>
        <end position="383"/>
    </location>
</feature>
<feature type="transmembrane region" description="Helical" evidence="2">
    <location>
        <begin position="156"/>
        <end position="177"/>
    </location>
</feature>
<dbReference type="PANTHER" id="PTHR40465:SF1">
    <property type="entry name" value="DUF6534 DOMAIN-CONTAINING PROTEIN"/>
    <property type="match status" value="1"/>
</dbReference>
<accession>A0A177TS99</accession>
<keyword evidence="2" id="KW-1133">Transmembrane helix</keyword>